<evidence type="ECO:0000256" key="4">
    <source>
        <dbReference type="RuleBase" id="RU365069"/>
    </source>
</evidence>
<comment type="similarity">
    <text evidence="1 4">Belongs to the SEC5 family.</text>
</comment>
<evidence type="ECO:0000313" key="8">
    <source>
        <dbReference type="Proteomes" id="UP000799640"/>
    </source>
</evidence>
<feature type="region of interest" description="Disordered" evidence="5">
    <location>
        <begin position="180"/>
        <end position="222"/>
    </location>
</feature>
<evidence type="ECO:0000256" key="5">
    <source>
        <dbReference type="SAM" id="MobiDB-lite"/>
    </source>
</evidence>
<comment type="subunit">
    <text evidence="4">Component of the exocyst complex.</text>
</comment>
<protein>
    <recommendedName>
        <fullName evidence="4">Exocyst complex component SEC5</fullName>
    </recommendedName>
</protein>
<evidence type="ECO:0000256" key="2">
    <source>
        <dbReference type="ARBA" id="ARBA00022448"/>
    </source>
</evidence>
<dbReference type="InterPro" id="IPR039481">
    <property type="entry name" value="EXOC2/Sec5_N_dom"/>
</dbReference>
<gene>
    <name evidence="7" type="ORF">EJ06DRAFT_507897</name>
</gene>
<dbReference type="InterPro" id="IPR029175">
    <property type="entry name" value="EXOC2/Sec5"/>
</dbReference>
<dbReference type="OrthoDB" id="26242at2759"/>
<dbReference type="AlphaFoldDB" id="A0A6G1I0B2"/>
<keyword evidence="8" id="KW-1185">Reference proteome</keyword>
<dbReference type="Proteomes" id="UP000799640">
    <property type="component" value="Unassembled WGS sequence"/>
</dbReference>
<feature type="region of interest" description="Disordered" evidence="5">
    <location>
        <begin position="57"/>
        <end position="84"/>
    </location>
</feature>
<evidence type="ECO:0000256" key="1">
    <source>
        <dbReference type="ARBA" id="ARBA00010578"/>
    </source>
</evidence>
<name>A0A6G1I0B2_9PEZI</name>
<accession>A0A6G1I0B2</accession>
<dbReference type="EMBL" id="ML996692">
    <property type="protein sequence ID" value="KAF2401738.1"/>
    <property type="molecule type" value="Genomic_DNA"/>
</dbReference>
<keyword evidence="2 4" id="KW-0813">Transport</keyword>
<keyword evidence="3 4" id="KW-0268">Exocytosis</keyword>
<dbReference type="GO" id="GO:0006887">
    <property type="term" value="P:exocytosis"/>
    <property type="evidence" value="ECO:0007669"/>
    <property type="project" value="UniProtKB-KW"/>
</dbReference>
<evidence type="ECO:0000256" key="3">
    <source>
        <dbReference type="ARBA" id="ARBA00022483"/>
    </source>
</evidence>
<evidence type="ECO:0000259" key="6">
    <source>
        <dbReference type="Pfam" id="PF15469"/>
    </source>
</evidence>
<feature type="domain" description="Exocyst complex component EXOC2/Sec5 N-terminal" evidence="6">
    <location>
        <begin position="78"/>
        <end position="1014"/>
    </location>
</feature>
<dbReference type="GO" id="GO:0015031">
    <property type="term" value="P:protein transport"/>
    <property type="evidence" value="ECO:0007669"/>
    <property type="project" value="UniProtKB-KW"/>
</dbReference>
<feature type="region of interest" description="Disordered" evidence="5">
    <location>
        <begin position="1020"/>
        <end position="1044"/>
    </location>
</feature>
<comment type="function">
    <text evidence="4">Component of the exocyst complex involved in the docking of exocytic vesicles with fusion sites on the plasma membrane.</text>
</comment>
<dbReference type="PANTHER" id="PTHR13043">
    <property type="entry name" value="EXOCYST COMPLEX COMPONENT SEC5"/>
    <property type="match status" value="1"/>
</dbReference>
<reference evidence="7" key="1">
    <citation type="journal article" date="2020" name="Stud. Mycol.">
        <title>101 Dothideomycetes genomes: a test case for predicting lifestyles and emergence of pathogens.</title>
        <authorList>
            <person name="Haridas S."/>
            <person name="Albert R."/>
            <person name="Binder M."/>
            <person name="Bloem J."/>
            <person name="Labutti K."/>
            <person name="Salamov A."/>
            <person name="Andreopoulos B."/>
            <person name="Baker S."/>
            <person name="Barry K."/>
            <person name="Bills G."/>
            <person name="Bluhm B."/>
            <person name="Cannon C."/>
            <person name="Castanera R."/>
            <person name="Culley D."/>
            <person name="Daum C."/>
            <person name="Ezra D."/>
            <person name="Gonzalez J."/>
            <person name="Henrissat B."/>
            <person name="Kuo A."/>
            <person name="Liang C."/>
            <person name="Lipzen A."/>
            <person name="Lutzoni F."/>
            <person name="Magnuson J."/>
            <person name="Mondo S."/>
            <person name="Nolan M."/>
            <person name="Ohm R."/>
            <person name="Pangilinan J."/>
            <person name="Park H.-J."/>
            <person name="Ramirez L."/>
            <person name="Alfaro M."/>
            <person name="Sun H."/>
            <person name="Tritt A."/>
            <person name="Yoshinaga Y."/>
            <person name="Zwiers L.-H."/>
            <person name="Turgeon B."/>
            <person name="Goodwin S."/>
            <person name="Spatafora J."/>
            <person name="Crous P."/>
            <person name="Grigoriev I."/>
        </authorList>
    </citation>
    <scope>NUCLEOTIDE SEQUENCE</scope>
    <source>
        <strain evidence="7">CBS 262.69</strain>
    </source>
</reference>
<keyword evidence="4" id="KW-0653">Protein transport</keyword>
<dbReference type="PANTHER" id="PTHR13043:SF1">
    <property type="entry name" value="EXOCYST COMPLEX COMPONENT 2"/>
    <property type="match status" value="1"/>
</dbReference>
<proteinExistence type="inferred from homology"/>
<dbReference type="Pfam" id="PF15469">
    <property type="entry name" value="Sec5"/>
    <property type="match status" value="1"/>
</dbReference>
<sequence length="1044" mass="117404">MIESTLLNHYKIDTLFPAEWPAGKDHDDSSEDEQEPARITKRKSRFSVLDRNASYRSSIPGAERTKDGVENLVQKDEPDPLGGPQSVIQILRQRGLPIEEDSKLRNRFLLSSTTFSPSLFLAQVHNGDSTDSLLAGLDFLSRSIEKKSASLKVLVESNFERFVRAKATIDNVYNEMRNQGLESDAQPGQRRSQGRHQSKNSGQFKRMSMALPSLGDKPLPNDKRKNALIKEMEYGVLPIKVPLTEVAVKAEEVWGPALGGREKEDSLKAVISCMEKHRSLFELGSSISECIKRRDNEALVEEYIRTRKAADDARSIVETSVENRIPLTDQEVNQVIVTARMWADVEKQVSDFKREVWRKLAGTHFSKHPASETNKSEEHMELISVLLELGVEDNPIWVWLLSRYDFLKSKITTTFERSRVEIEILRRRLANSGKPTGRQLATYLRAATPDGSSNSRFDSPQVIETWDHIYTCLTTLLSTQGGVLGEVIEFWETVQSFIEGRAQKTLPIGIDGASRKHHRLSMDGVKDLSNGAQELIKIIREELVSFFSDPPVEDISLLFSPIPPTPDTPRTPHTPKSATLSPFVDSRFKFDPANVPPPSPRTGESWEKFAFWPPYADSLSGAHYLAKILLLVGNAASEMANISFMKDGARSIDTLKFMVGTVRERCVSAACAAWNHDAENCKVLEDWTQAPDRHDLTNMPKRFLHVESFLLVNLQKLLYLSEATKRPDAPEVVVPPSGKVLQSVRNQFAASIYKALSGMVEIAEQEKMMDDSWDGEDGLAVPVDAEENADGKRGTWDAQDRNIRILLTLSNIQSLRNDVVPHLVGQFETFFSVKLTDETATIRDVLSQIDSRLFTSYVQPISSRLDKIIRDGINAPSWEPDNTRPTDARPYVYKVLLSLVLTHSEVSTTAAPLTAPILKHLLEALSGTLMVCFKTKPRFTLSALVQATLDVEFIAQTMNNYTTERAGEIQNAIYVSLDQRTDNEARLRLQDELQEMRSTLRRLRESTKVEFVCFKRTRMNTRAGEGGRPDSRPSIASRPGSRPR</sequence>
<feature type="region of interest" description="Disordered" evidence="5">
    <location>
        <begin position="19"/>
        <end position="43"/>
    </location>
</feature>
<dbReference type="GO" id="GO:0006893">
    <property type="term" value="P:Golgi to plasma membrane transport"/>
    <property type="evidence" value="ECO:0007669"/>
    <property type="project" value="UniProtKB-UniRule"/>
</dbReference>
<dbReference type="GO" id="GO:0000145">
    <property type="term" value="C:exocyst"/>
    <property type="evidence" value="ECO:0007669"/>
    <property type="project" value="UniProtKB-UniRule"/>
</dbReference>
<organism evidence="7 8">
    <name type="scientific">Trichodelitschia bisporula</name>
    <dbReference type="NCBI Taxonomy" id="703511"/>
    <lineage>
        <taxon>Eukaryota</taxon>
        <taxon>Fungi</taxon>
        <taxon>Dikarya</taxon>
        <taxon>Ascomycota</taxon>
        <taxon>Pezizomycotina</taxon>
        <taxon>Dothideomycetes</taxon>
        <taxon>Dothideomycetes incertae sedis</taxon>
        <taxon>Phaeotrichales</taxon>
        <taxon>Phaeotrichaceae</taxon>
        <taxon>Trichodelitschia</taxon>
    </lineage>
</organism>
<evidence type="ECO:0000313" key="7">
    <source>
        <dbReference type="EMBL" id="KAF2401738.1"/>
    </source>
</evidence>
<feature type="compositionally biased region" description="Basic and acidic residues" evidence="5">
    <location>
        <begin position="63"/>
        <end position="78"/>
    </location>
</feature>